<protein>
    <submittedName>
        <fullName evidence="1">Uncharacterized protein</fullName>
    </submittedName>
</protein>
<evidence type="ECO:0000313" key="1">
    <source>
        <dbReference type="EMBL" id="ACY24576.1"/>
    </source>
</evidence>
<accession>D4N790</accession>
<organism evidence="1">
    <name type="scientific">uncultured crenarchaeote 76h13</name>
    <dbReference type="NCBI Taxonomy" id="684059"/>
    <lineage>
        <taxon>Archaea</taxon>
        <taxon>Thermoproteota</taxon>
        <taxon>environmental samples</taxon>
    </lineage>
</organism>
<gene>
    <name evidence="1" type="ORF">76h13orf42</name>
</gene>
<name>D4N790_9CREN</name>
<reference evidence="1" key="1">
    <citation type="journal article" date="2010" name="Environ. Microbiol.">
        <title>Homologues of nitrite reductases in ammonia-oxidizing archaea: diversity and genomic context.</title>
        <authorList>
            <person name="Bartossek R."/>
            <person name="Nicol G.W."/>
            <person name="Lanzen A."/>
            <person name="Klenk H.P."/>
            <person name="Schleper C."/>
        </authorList>
    </citation>
    <scope>NUCLEOTIDE SEQUENCE</scope>
</reference>
<proteinExistence type="predicted"/>
<dbReference type="EMBL" id="GU059108">
    <property type="protein sequence ID" value="ACY24576.1"/>
    <property type="molecule type" value="Genomic_DNA"/>
</dbReference>
<dbReference type="AlphaFoldDB" id="D4N790"/>
<sequence>MLDAVPFKEIYCQDCKIILARYNEDYFSEASIDELSKLHYYYHVREGHSIIVRKKTDSSKSLSGLLMSYF</sequence>